<evidence type="ECO:0000313" key="1">
    <source>
        <dbReference type="EMBL" id="AHI57814.1"/>
    </source>
</evidence>
<dbReference type="RefSeq" id="WP_025317197.1">
    <property type="nucleotide sequence ID" value="NZ_CP002082.1"/>
</dbReference>
<dbReference type="AlphaFoldDB" id="W0GP35"/>
<gene>
    <name evidence="1" type="ORF">P344_02335</name>
</gene>
<dbReference type="Proteomes" id="UP000019260">
    <property type="component" value="Chromosome"/>
</dbReference>
<evidence type="ECO:0000313" key="2">
    <source>
        <dbReference type="Proteomes" id="UP000019260"/>
    </source>
</evidence>
<dbReference type="EMBL" id="CP006720">
    <property type="protein sequence ID" value="AHI57814.1"/>
    <property type="molecule type" value="Genomic_DNA"/>
</dbReference>
<dbReference type="PATRIC" id="fig|838561.3.peg.447"/>
<dbReference type="KEGG" id="smir:SMM_0390"/>
<name>W0GP35_9MOLU</name>
<proteinExistence type="predicted"/>
<accession>W0GP35</accession>
<keyword evidence="2" id="KW-1185">Reference proteome</keyword>
<dbReference type="KEGG" id="smia:P344_02335"/>
<protein>
    <submittedName>
        <fullName evidence="1">Uncharacterized protein</fullName>
    </submittedName>
</protein>
<reference evidence="1 2" key="1">
    <citation type="submission" date="2013-09" db="EMBL/GenBank/DDBJ databases">
        <title>Complete genome sequence of Spiroplasma mirum suckling mouse cataract agent.</title>
        <authorList>
            <person name="Landry C.A."/>
            <person name="Bastian F.O."/>
            <person name="Thune R.L."/>
        </authorList>
    </citation>
    <scope>NUCLEOTIDE SEQUENCE [LARGE SCALE GENOMIC DNA]</scope>
    <source>
        <strain evidence="1 2">SMCA</strain>
    </source>
</reference>
<dbReference type="HOGENOM" id="CLU_2169484_0_0_14"/>
<organism evidence="1 2">
    <name type="scientific">Spiroplasma mirum ATCC 29335</name>
    <dbReference type="NCBI Taxonomy" id="838561"/>
    <lineage>
        <taxon>Bacteria</taxon>
        <taxon>Bacillati</taxon>
        <taxon>Mycoplasmatota</taxon>
        <taxon>Mollicutes</taxon>
        <taxon>Entomoplasmatales</taxon>
        <taxon>Spiroplasmataceae</taxon>
        <taxon>Spiroplasma</taxon>
    </lineage>
</organism>
<sequence length="112" mass="12832">MPSNEGKARIAMHDSVLVGCEKHRENCEKCRAIQESQKTELSCQNCGNGLFFCRSKPCEYKLHCLNSDCIKSKHKFVFSKKNNSQTSFASAKLSSEHGENIKHHNYNYSMKR</sequence>